<gene>
    <name evidence="2" type="ORF">DFH07DRAFT_570158</name>
</gene>
<protein>
    <submittedName>
        <fullName evidence="2">Uncharacterized protein</fullName>
    </submittedName>
</protein>
<evidence type="ECO:0000256" key="1">
    <source>
        <dbReference type="SAM" id="SignalP"/>
    </source>
</evidence>
<keyword evidence="1" id="KW-0732">Signal</keyword>
<accession>A0AAD7K8J3</accession>
<reference evidence="2" key="1">
    <citation type="submission" date="2023-03" db="EMBL/GenBank/DDBJ databases">
        <title>Massive genome expansion in bonnet fungi (Mycena s.s.) driven by repeated elements and novel gene families across ecological guilds.</title>
        <authorList>
            <consortium name="Lawrence Berkeley National Laboratory"/>
            <person name="Harder C.B."/>
            <person name="Miyauchi S."/>
            <person name="Viragh M."/>
            <person name="Kuo A."/>
            <person name="Thoen E."/>
            <person name="Andreopoulos B."/>
            <person name="Lu D."/>
            <person name="Skrede I."/>
            <person name="Drula E."/>
            <person name="Henrissat B."/>
            <person name="Morin E."/>
            <person name="Kohler A."/>
            <person name="Barry K."/>
            <person name="LaButti K."/>
            <person name="Morin E."/>
            <person name="Salamov A."/>
            <person name="Lipzen A."/>
            <person name="Mereny Z."/>
            <person name="Hegedus B."/>
            <person name="Baldrian P."/>
            <person name="Stursova M."/>
            <person name="Weitz H."/>
            <person name="Taylor A."/>
            <person name="Grigoriev I.V."/>
            <person name="Nagy L.G."/>
            <person name="Martin F."/>
            <person name="Kauserud H."/>
        </authorList>
    </citation>
    <scope>NUCLEOTIDE SEQUENCE</scope>
    <source>
        <strain evidence="2">CBHHK188m</strain>
    </source>
</reference>
<dbReference type="EMBL" id="JARJLG010000009">
    <property type="protein sequence ID" value="KAJ7777949.1"/>
    <property type="molecule type" value="Genomic_DNA"/>
</dbReference>
<feature type="signal peptide" evidence="1">
    <location>
        <begin position="1"/>
        <end position="17"/>
    </location>
</feature>
<keyword evidence="3" id="KW-1185">Reference proteome</keyword>
<dbReference type="Proteomes" id="UP001215280">
    <property type="component" value="Unassembled WGS sequence"/>
</dbReference>
<sequence>MLLLLALAAIYVCLATGESTSPEVPFTFTSASIQGLSRIEMGLIRGVTTALSYVSTIKSYQPPWLAVLQDIPARACESSSGLSLLPKACHVYESALLLCVRSSIGYWLHYIPQLDFLVSPFRSQASFGNIHSCVAVGAMSVLTFSAKLQSVDDRETTKWPPALSRDCSHCHILQLFLCNTSCSSASRILPPPTPLAHSNTWPSILHSHGSFSRSLFTWMT</sequence>
<proteinExistence type="predicted"/>
<feature type="chain" id="PRO_5041993577" evidence="1">
    <location>
        <begin position="18"/>
        <end position="220"/>
    </location>
</feature>
<evidence type="ECO:0000313" key="2">
    <source>
        <dbReference type="EMBL" id="KAJ7777949.1"/>
    </source>
</evidence>
<name>A0AAD7K8J3_9AGAR</name>
<comment type="caution">
    <text evidence="2">The sequence shown here is derived from an EMBL/GenBank/DDBJ whole genome shotgun (WGS) entry which is preliminary data.</text>
</comment>
<organism evidence="2 3">
    <name type="scientific">Mycena maculata</name>
    <dbReference type="NCBI Taxonomy" id="230809"/>
    <lineage>
        <taxon>Eukaryota</taxon>
        <taxon>Fungi</taxon>
        <taxon>Dikarya</taxon>
        <taxon>Basidiomycota</taxon>
        <taxon>Agaricomycotina</taxon>
        <taxon>Agaricomycetes</taxon>
        <taxon>Agaricomycetidae</taxon>
        <taxon>Agaricales</taxon>
        <taxon>Marasmiineae</taxon>
        <taxon>Mycenaceae</taxon>
        <taxon>Mycena</taxon>
    </lineage>
</organism>
<evidence type="ECO:0000313" key="3">
    <source>
        <dbReference type="Proteomes" id="UP001215280"/>
    </source>
</evidence>
<dbReference type="AlphaFoldDB" id="A0AAD7K8J3"/>